<dbReference type="Gene3D" id="3.20.20.210">
    <property type="match status" value="1"/>
</dbReference>
<evidence type="ECO:0000313" key="2">
    <source>
        <dbReference type="EMBL" id="MBZ0158019.1"/>
    </source>
</evidence>
<dbReference type="AlphaFoldDB" id="A0A953M2Z7"/>
<dbReference type="Pfam" id="PF01208">
    <property type="entry name" value="URO-D"/>
    <property type="match status" value="1"/>
</dbReference>
<proteinExistence type="predicted"/>
<dbReference type="PANTHER" id="PTHR47099:SF1">
    <property type="entry name" value="METHYLCOBAMIDE:COM METHYLTRANSFERASE MTBA"/>
    <property type="match status" value="1"/>
</dbReference>
<evidence type="ECO:0000259" key="1">
    <source>
        <dbReference type="Pfam" id="PF01208"/>
    </source>
</evidence>
<dbReference type="EMBL" id="JAIOIV010000132">
    <property type="protein sequence ID" value="MBZ0158019.1"/>
    <property type="molecule type" value="Genomic_DNA"/>
</dbReference>
<organism evidence="2 3">
    <name type="scientific">Candidatus Nitrobium versatile</name>
    <dbReference type="NCBI Taxonomy" id="2884831"/>
    <lineage>
        <taxon>Bacteria</taxon>
        <taxon>Pseudomonadati</taxon>
        <taxon>Nitrospirota</taxon>
        <taxon>Nitrospiria</taxon>
        <taxon>Nitrospirales</taxon>
        <taxon>Nitrospiraceae</taxon>
        <taxon>Candidatus Nitrobium</taxon>
    </lineage>
</organism>
<dbReference type="CDD" id="cd03465">
    <property type="entry name" value="URO-D_like"/>
    <property type="match status" value="1"/>
</dbReference>
<evidence type="ECO:0000313" key="3">
    <source>
        <dbReference type="Proteomes" id="UP000705867"/>
    </source>
</evidence>
<dbReference type="InterPro" id="IPR052024">
    <property type="entry name" value="Methanogen_methyltrans"/>
</dbReference>
<sequence>MPDRLPIAPQLFGVSARLNGYAIRRYVTDGEVIAECQLRLRDEIGHDILFAFADLSVEAEAIGCLLRYEDDAYPAILEPALGHFCDIGTLQPPDPERNARMPVILDACTRLREAAGNECFVASCIMGPLSIAAQIMGIERFLYSLVDSPGDVVKVLDFAEKVSVDYGKALLRAGAHCIVVFDPVASPVVLPPSLFLRYEAPRLQKMYASFRAEGALVSWISIAGDTRKILPCFESLGINIATIDYGVPLSEAFSLLGNVAINGTVDTYFFVSGTPPEIKRIVKEGIMKAKGRNKYIVGSGCEVPIETCFENIRALVEAVEESCTIRP</sequence>
<gene>
    <name evidence="2" type="ORF">K8I29_17620</name>
</gene>
<protein>
    <submittedName>
        <fullName evidence="2">Uroporphyrinogen decarboxylase family protein</fullName>
    </submittedName>
</protein>
<feature type="domain" description="Uroporphyrinogen decarboxylase (URO-D)" evidence="1">
    <location>
        <begin position="2"/>
        <end position="321"/>
    </location>
</feature>
<name>A0A953M2Z7_9BACT</name>
<reference evidence="2" key="2">
    <citation type="submission" date="2021-08" db="EMBL/GenBank/DDBJ databases">
        <authorList>
            <person name="Dalcin Martins P."/>
        </authorList>
    </citation>
    <scope>NUCLEOTIDE SEQUENCE</scope>
    <source>
        <strain evidence="2">MAG_39</strain>
    </source>
</reference>
<reference evidence="2" key="1">
    <citation type="journal article" date="2021" name="bioRxiv">
        <title>Unraveling nitrogen, sulfur and carbon metabolic pathways and microbial community transcriptional responses to substrate deprivation and toxicity stresses in a bioreactor mimicking anoxic brackish coastal sediment conditions.</title>
        <authorList>
            <person name="Martins P.D."/>
            <person name="Echeveste M.J."/>
            <person name="Arshad A."/>
            <person name="Kurth J."/>
            <person name="Ouboter H."/>
            <person name="Jetten M.S.M."/>
            <person name="Welte C.U."/>
        </authorList>
    </citation>
    <scope>NUCLEOTIDE SEQUENCE</scope>
    <source>
        <strain evidence="2">MAG_39</strain>
    </source>
</reference>
<dbReference type="PANTHER" id="PTHR47099">
    <property type="entry name" value="METHYLCOBAMIDE:COM METHYLTRANSFERASE MTBA"/>
    <property type="match status" value="1"/>
</dbReference>
<dbReference type="InterPro" id="IPR038071">
    <property type="entry name" value="UROD/MetE-like_sf"/>
</dbReference>
<dbReference type="Proteomes" id="UP000705867">
    <property type="component" value="Unassembled WGS sequence"/>
</dbReference>
<dbReference type="GO" id="GO:0004853">
    <property type="term" value="F:uroporphyrinogen decarboxylase activity"/>
    <property type="evidence" value="ECO:0007669"/>
    <property type="project" value="InterPro"/>
</dbReference>
<accession>A0A953M2Z7</accession>
<comment type="caution">
    <text evidence="2">The sequence shown here is derived from an EMBL/GenBank/DDBJ whole genome shotgun (WGS) entry which is preliminary data.</text>
</comment>
<dbReference type="InterPro" id="IPR000257">
    <property type="entry name" value="Uroporphyrinogen_deCOase"/>
</dbReference>
<dbReference type="SUPFAM" id="SSF51726">
    <property type="entry name" value="UROD/MetE-like"/>
    <property type="match status" value="1"/>
</dbReference>
<dbReference type="GO" id="GO:0006779">
    <property type="term" value="P:porphyrin-containing compound biosynthetic process"/>
    <property type="evidence" value="ECO:0007669"/>
    <property type="project" value="InterPro"/>
</dbReference>